<evidence type="ECO:0000313" key="4">
    <source>
        <dbReference type="Proteomes" id="UP000015105"/>
    </source>
</evidence>
<organism evidence="3 4">
    <name type="scientific">Aegilops tauschii subsp. strangulata</name>
    <name type="common">Goatgrass</name>
    <dbReference type="NCBI Taxonomy" id="200361"/>
    <lineage>
        <taxon>Eukaryota</taxon>
        <taxon>Viridiplantae</taxon>
        <taxon>Streptophyta</taxon>
        <taxon>Embryophyta</taxon>
        <taxon>Tracheophyta</taxon>
        <taxon>Spermatophyta</taxon>
        <taxon>Magnoliopsida</taxon>
        <taxon>Liliopsida</taxon>
        <taxon>Poales</taxon>
        <taxon>Poaceae</taxon>
        <taxon>BOP clade</taxon>
        <taxon>Pooideae</taxon>
        <taxon>Triticodae</taxon>
        <taxon>Triticeae</taxon>
        <taxon>Triticinae</taxon>
        <taxon>Aegilops</taxon>
    </lineage>
</organism>
<protein>
    <recommendedName>
        <fullName evidence="5">Secreted protein</fullName>
    </recommendedName>
</protein>
<name>A0A453A8R3_AEGTS</name>
<feature type="compositionally biased region" description="Pro residues" evidence="1">
    <location>
        <begin position="116"/>
        <end position="125"/>
    </location>
</feature>
<feature type="compositionally biased region" description="Low complexity" evidence="1">
    <location>
        <begin position="126"/>
        <end position="141"/>
    </location>
</feature>
<reference evidence="4" key="2">
    <citation type="journal article" date="2017" name="Nat. Plants">
        <title>The Aegilops tauschii genome reveals multiple impacts of transposons.</title>
        <authorList>
            <person name="Zhao G."/>
            <person name="Zou C."/>
            <person name="Li K."/>
            <person name="Wang K."/>
            <person name="Li T."/>
            <person name="Gao L."/>
            <person name="Zhang X."/>
            <person name="Wang H."/>
            <person name="Yang Z."/>
            <person name="Liu X."/>
            <person name="Jiang W."/>
            <person name="Mao L."/>
            <person name="Kong X."/>
            <person name="Jiao Y."/>
            <person name="Jia J."/>
        </authorList>
    </citation>
    <scope>NUCLEOTIDE SEQUENCE [LARGE SCALE GENOMIC DNA]</scope>
    <source>
        <strain evidence="4">cv. AL8/78</strain>
    </source>
</reference>
<sequence length="149" mass="16693">MACMLASILLNWLIHTMSGYKPGDAHTRETTGDYIFLLATTLSATCAHKHKTLYTQRCLAVWQARTPHPPQSHAPTNRPHCMHQQTHPANKLDPANNQRMHSYLHAHAQCSRRRTQPPPDSPPSPSSRAPCTTSPPRSWHFSPPPPQAD</sequence>
<evidence type="ECO:0000313" key="3">
    <source>
        <dbReference type="EnsemblPlants" id="AET2Gv20030600.1"/>
    </source>
</evidence>
<dbReference type="EnsemblPlants" id="AET2Gv20030600.1">
    <property type="protein sequence ID" value="AET2Gv20030600.1"/>
    <property type="gene ID" value="AET2Gv20030600"/>
</dbReference>
<evidence type="ECO:0000256" key="1">
    <source>
        <dbReference type="SAM" id="MobiDB-lite"/>
    </source>
</evidence>
<feature type="chain" id="PRO_5019507079" description="Secreted protein" evidence="2">
    <location>
        <begin position="20"/>
        <end position="149"/>
    </location>
</feature>
<keyword evidence="2" id="KW-0732">Signal</keyword>
<dbReference type="Gramene" id="AET2Gv20030600.1">
    <property type="protein sequence ID" value="AET2Gv20030600.1"/>
    <property type="gene ID" value="AET2Gv20030600"/>
</dbReference>
<reference evidence="3" key="3">
    <citation type="journal article" date="2017" name="Nature">
        <title>Genome sequence of the progenitor of the wheat D genome Aegilops tauschii.</title>
        <authorList>
            <person name="Luo M.C."/>
            <person name="Gu Y.Q."/>
            <person name="Puiu D."/>
            <person name="Wang H."/>
            <person name="Twardziok S.O."/>
            <person name="Deal K.R."/>
            <person name="Huo N."/>
            <person name="Zhu T."/>
            <person name="Wang L."/>
            <person name="Wang Y."/>
            <person name="McGuire P.E."/>
            <person name="Liu S."/>
            <person name="Long H."/>
            <person name="Ramasamy R.K."/>
            <person name="Rodriguez J.C."/>
            <person name="Van S.L."/>
            <person name="Yuan L."/>
            <person name="Wang Z."/>
            <person name="Xia Z."/>
            <person name="Xiao L."/>
            <person name="Anderson O.D."/>
            <person name="Ouyang S."/>
            <person name="Liang Y."/>
            <person name="Zimin A.V."/>
            <person name="Pertea G."/>
            <person name="Qi P."/>
            <person name="Bennetzen J.L."/>
            <person name="Dai X."/>
            <person name="Dawson M.W."/>
            <person name="Muller H.G."/>
            <person name="Kugler K."/>
            <person name="Rivarola-Duarte L."/>
            <person name="Spannagl M."/>
            <person name="Mayer K.F.X."/>
            <person name="Lu F.H."/>
            <person name="Bevan M.W."/>
            <person name="Leroy P."/>
            <person name="Li P."/>
            <person name="You F.M."/>
            <person name="Sun Q."/>
            <person name="Liu Z."/>
            <person name="Lyons E."/>
            <person name="Wicker T."/>
            <person name="Salzberg S.L."/>
            <person name="Devos K.M."/>
            <person name="Dvorak J."/>
        </authorList>
    </citation>
    <scope>NUCLEOTIDE SEQUENCE [LARGE SCALE GENOMIC DNA]</scope>
    <source>
        <strain evidence="3">cv. AL8/78</strain>
    </source>
</reference>
<evidence type="ECO:0008006" key="5">
    <source>
        <dbReference type="Google" id="ProtNLM"/>
    </source>
</evidence>
<dbReference type="AlphaFoldDB" id="A0A453A8R3"/>
<proteinExistence type="predicted"/>
<reference evidence="4" key="1">
    <citation type="journal article" date="2014" name="Science">
        <title>Ancient hybridizations among the ancestral genomes of bread wheat.</title>
        <authorList>
            <consortium name="International Wheat Genome Sequencing Consortium,"/>
            <person name="Marcussen T."/>
            <person name="Sandve S.R."/>
            <person name="Heier L."/>
            <person name="Spannagl M."/>
            <person name="Pfeifer M."/>
            <person name="Jakobsen K.S."/>
            <person name="Wulff B.B."/>
            <person name="Steuernagel B."/>
            <person name="Mayer K.F."/>
            <person name="Olsen O.A."/>
        </authorList>
    </citation>
    <scope>NUCLEOTIDE SEQUENCE [LARGE SCALE GENOMIC DNA]</scope>
    <source>
        <strain evidence="4">cv. AL8/78</strain>
    </source>
</reference>
<feature type="signal peptide" evidence="2">
    <location>
        <begin position="1"/>
        <end position="19"/>
    </location>
</feature>
<dbReference type="Proteomes" id="UP000015105">
    <property type="component" value="Chromosome 2D"/>
</dbReference>
<accession>A0A453A8R3</accession>
<evidence type="ECO:0000256" key="2">
    <source>
        <dbReference type="SAM" id="SignalP"/>
    </source>
</evidence>
<feature type="region of interest" description="Disordered" evidence="1">
    <location>
        <begin position="66"/>
        <end position="149"/>
    </location>
</feature>
<keyword evidence="4" id="KW-1185">Reference proteome</keyword>
<reference evidence="3" key="5">
    <citation type="journal article" date="2021" name="G3 (Bethesda)">
        <title>Aegilops tauschii genome assembly Aet v5.0 features greater sequence contiguity and improved annotation.</title>
        <authorList>
            <person name="Wang L."/>
            <person name="Zhu T."/>
            <person name="Rodriguez J.C."/>
            <person name="Deal K.R."/>
            <person name="Dubcovsky J."/>
            <person name="McGuire P.E."/>
            <person name="Lux T."/>
            <person name="Spannagl M."/>
            <person name="Mayer K.F.X."/>
            <person name="Baldrich P."/>
            <person name="Meyers B.C."/>
            <person name="Huo N."/>
            <person name="Gu Y.Q."/>
            <person name="Zhou H."/>
            <person name="Devos K.M."/>
            <person name="Bennetzen J.L."/>
            <person name="Unver T."/>
            <person name="Budak H."/>
            <person name="Gulick P.J."/>
            <person name="Galiba G."/>
            <person name="Kalapos B."/>
            <person name="Nelson D.R."/>
            <person name="Li P."/>
            <person name="You F.M."/>
            <person name="Luo M.C."/>
            <person name="Dvorak J."/>
        </authorList>
    </citation>
    <scope>NUCLEOTIDE SEQUENCE [LARGE SCALE GENOMIC DNA]</scope>
    <source>
        <strain evidence="3">cv. AL8/78</strain>
    </source>
</reference>
<reference evidence="3" key="4">
    <citation type="submission" date="2019-03" db="UniProtKB">
        <authorList>
            <consortium name="EnsemblPlants"/>
        </authorList>
    </citation>
    <scope>IDENTIFICATION</scope>
</reference>